<proteinExistence type="predicted"/>
<dbReference type="Proteomes" id="UP001519343">
    <property type="component" value="Unassembled WGS sequence"/>
</dbReference>
<name>A0ABS4GXL0_9BACL</name>
<protein>
    <submittedName>
        <fullName evidence="1">Uncharacterized protein</fullName>
    </submittedName>
</protein>
<dbReference type="RefSeq" id="WP_209812974.1">
    <property type="nucleotide sequence ID" value="NZ_JAGGKT010000035.1"/>
</dbReference>
<comment type="caution">
    <text evidence="1">The sequence shown here is derived from an EMBL/GenBank/DDBJ whole genome shotgun (WGS) entry which is preliminary data.</text>
</comment>
<organism evidence="1 2">
    <name type="scientific">Ammoniphilus resinae</name>
    <dbReference type="NCBI Taxonomy" id="861532"/>
    <lineage>
        <taxon>Bacteria</taxon>
        <taxon>Bacillati</taxon>
        <taxon>Bacillota</taxon>
        <taxon>Bacilli</taxon>
        <taxon>Bacillales</taxon>
        <taxon>Paenibacillaceae</taxon>
        <taxon>Aneurinibacillus group</taxon>
        <taxon>Ammoniphilus</taxon>
    </lineage>
</organism>
<reference evidence="1 2" key="1">
    <citation type="submission" date="2021-03" db="EMBL/GenBank/DDBJ databases">
        <title>Genomic Encyclopedia of Type Strains, Phase IV (KMG-IV): sequencing the most valuable type-strain genomes for metagenomic binning, comparative biology and taxonomic classification.</title>
        <authorList>
            <person name="Goeker M."/>
        </authorList>
    </citation>
    <scope>NUCLEOTIDE SEQUENCE [LARGE SCALE GENOMIC DNA]</scope>
    <source>
        <strain evidence="1 2">DSM 24738</strain>
    </source>
</reference>
<sequence length="86" mass="9699">MAGSQLYQSPLHGDVAKLLDDAIWVIGEDRFPHFGKMGSEQFVATFKMLFDQAAPALLSLHHLQRLFAHFSDAAVFFGIQRHTQEL</sequence>
<evidence type="ECO:0000313" key="1">
    <source>
        <dbReference type="EMBL" id="MBP1935010.1"/>
    </source>
</evidence>
<evidence type="ECO:0000313" key="2">
    <source>
        <dbReference type="Proteomes" id="UP001519343"/>
    </source>
</evidence>
<dbReference type="EMBL" id="JAGGKT010000035">
    <property type="protein sequence ID" value="MBP1935010.1"/>
    <property type="molecule type" value="Genomic_DNA"/>
</dbReference>
<gene>
    <name evidence="1" type="ORF">J2Z37_005030</name>
</gene>
<keyword evidence="2" id="KW-1185">Reference proteome</keyword>
<accession>A0ABS4GXL0</accession>